<feature type="region of interest" description="Disordered" evidence="2">
    <location>
        <begin position="209"/>
        <end position="245"/>
    </location>
</feature>
<dbReference type="EMBL" id="BDSP01000151">
    <property type="protein sequence ID" value="GAX20686.1"/>
    <property type="molecule type" value="Genomic_DNA"/>
</dbReference>
<evidence type="ECO:0000256" key="2">
    <source>
        <dbReference type="SAM" id="MobiDB-lite"/>
    </source>
</evidence>
<feature type="region of interest" description="Disordered" evidence="2">
    <location>
        <begin position="1"/>
        <end position="34"/>
    </location>
</feature>
<feature type="coiled-coil region" evidence="1">
    <location>
        <begin position="270"/>
        <end position="343"/>
    </location>
</feature>
<dbReference type="Proteomes" id="UP000198406">
    <property type="component" value="Unassembled WGS sequence"/>
</dbReference>
<protein>
    <submittedName>
        <fullName evidence="3">Uncharacterized protein</fullName>
    </submittedName>
</protein>
<dbReference type="AlphaFoldDB" id="A0A1Z5K3B4"/>
<sequence>MAGKKKNAKSAEDLDALNPEDPSYSPPNEEAEKGELQKFMETSLNSLTHVSYIYMIVQAMYPEWDIRNKSPYAESEAKQLEDKQTFRKRYSLKFNKLMIMKEIRRRDPKHKEKDTKNQDVEFLLNYLGSVHLKLTDERDVRYVKHFERESRKLLYSVLEEEKNFKERMSAVKNTISAVVTTPPVVMPLKLPPGALEHLTESLAVPVAKKQKTGNKNGDAKATKTATTPAKSPVRGRRPAKKTKAEATPAVAAAIAAPVMMLNNGDVNNKLDALMMEVGQITEAIAQLTNNQQEEDIRKELSALKKELRERQLALVGEKDAETKKTLKAFVDEIRNEIAALTKKNKGGVT</sequence>
<evidence type="ECO:0000313" key="4">
    <source>
        <dbReference type="Proteomes" id="UP000198406"/>
    </source>
</evidence>
<organism evidence="3 4">
    <name type="scientific">Fistulifera solaris</name>
    <name type="common">Oleaginous diatom</name>
    <dbReference type="NCBI Taxonomy" id="1519565"/>
    <lineage>
        <taxon>Eukaryota</taxon>
        <taxon>Sar</taxon>
        <taxon>Stramenopiles</taxon>
        <taxon>Ochrophyta</taxon>
        <taxon>Bacillariophyta</taxon>
        <taxon>Bacillariophyceae</taxon>
        <taxon>Bacillariophycidae</taxon>
        <taxon>Naviculales</taxon>
        <taxon>Naviculaceae</taxon>
        <taxon>Fistulifera</taxon>
    </lineage>
</organism>
<reference evidence="3 4" key="1">
    <citation type="journal article" date="2015" name="Plant Cell">
        <title>Oil accumulation by the oleaginous diatom Fistulifera solaris as revealed by the genome and transcriptome.</title>
        <authorList>
            <person name="Tanaka T."/>
            <person name="Maeda Y."/>
            <person name="Veluchamy A."/>
            <person name="Tanaka M."/>
            <person name="Abida H."/>
            <person name="Marechal E."/>
            <person name="Bowler C."/>
            <person name="Muto M."/>
            <person name="Sunaga Y."/>
            <person name="Tanaka M."/>
            <person name="Yoshino T."/>
            <person name="Taniguchi T."/>
            <person name="Fukuda Y."/>
            <person name="Nemoto M."/>
            <person name="Matsumoto M."/>
            <person name="Wong P.S."/>
            <person name="Aburatani S."/>
            <person name="Fujibuchi W."/>
        </authorList>
    </citation>
    <scope>NUCLEOTIDE SEQUENCE [LARGE SCALE GENOMIC DNA]</scope>
    <source>
        <strain evidence="3 4">JPCC DA0580</strain>
    </source>
</reference>
<evidence type="ECO:0000313" key="3">
    <source>
        <dbReference type="EMBL" id="GAX20686.1"/>
    </source>
</evidence>
<name>A0A1Z5K3B4_FISSO</name>
<accession>A0A1Z5K3B4</accession>
<keyword evidence="4" id="KW-1185">Reference proteome</keyword>
<proteinExistence type="predicted"/>
<evidence type="ECO:0000256" key="1">
    <source>
        <dbReference type="SAM" id="Coils"/>
    </source>
</evidence>
<keyword evidence="1" id="KW-0175">Coiled coil</keyword>
<comment type="caution">
    <text evidence="3">The sequence shown here is derived from an EMBL/GenBank/DDBJ whole genome shotgun (WGS) entry which is preliminary data.</text>
</comment>
<dbReference type="InParanoid" id="A0A1Z5K3B4"/>
<gene>
    <name evidence="3" type="ORF">FisN_32Hh075</name>
</gene>